<evidence type="ECO:0000256" key="1">
    <source>
        <dbReference type="ARBA" id="ARBA00004141"/>
    </source>
</evidence>
<gene>
    <name evidence="7" type="ORF">DEX24_02295</name>
</gene>
<feature type="transmembrane region" description="Helical" evidence="6">
    <location>
        <begin position="134"/>
        <end position="152"/>
    </location>
</feature>
<evidence type="ECO:0000313" key="8">
    <source>
        <dbReference type="Proteomes" id="UP000245938"/>
    </source>
</evidence>
<dbReference type="InterPro" id="IPR012506">
    <property type="entry name" value="TMEM86B-like"/>
</dbReference>
<evidence type="ECO:0000256" key="6">
    <source>
        <dbReference type="SAM" id="Phobius"/>
    </source>
</evidence>
<reference evidence="7 8" key="1">
    <citation type="submission" date="2018-05" db="EMBL/GenBank/DDBJ databases">
        <title>Kurthia sibirica genome sequence.</title>
        <authorList>
            <person name="Maclea K.S."/>
            <person name="Goen A.E."/>
        </authorList>
    </citation>
    <scope>NUCLEOTIDE SEQUENCE [LARGE SCALE GENOMIC DNA]</scope>
    <source>
        <strain evidence="7 8">ATCC 49154</strain>
    </source>
</reference>
<comment type="similarity">
    <text evidence="2">Belongs to the TMEM86 family.</text>
</comment>
<dbReference type="AlphaFoldDB" id="A0A2U3AQ14"/>
<keyword evidence="5 6" id="KW-0472">Membrane</keyword>
<evidence type="ECO:0000256" key="5">
    <source>
        <dbReference type="ARBA" id="ARBA00023136"/>
    </source>
</evidence>
<feature type="transmembrane region" description="Helical" evidence="6">
    <location>
        <begin position="159"/>
        <end position="178"/>
    </location>
</feature>
<name>A0A2U3AQ14_9BACL</name>
<evidence type="ECO:0000256" key="4">
    <source>
        <dbReference type="ARBA" id="ARBA00022989"/>
    </source>
</evidence>
<comment type="subcellular location">
    <subcellularLocation>
        <location evidence="1">Membrane</location>
        <topology evidence="1">Multi-pass membrane protein</topology>
    </subcellularLocation>
</comment>
<feature type="transmembrane region" description="Helical" evidence="6">
    <location>
        <begin position="32"/>
        <end position="48"/>
    </location>
</feature>
<evidence type="ECO:0000256" key="2">
    <source>
        <dbReference type="ARBA" id="ARBA00007375"/>
    </source>
</evidence>
<feature type="transmembrane region" description="Helical" evidence="6">
    <location>
        <begin position="85"/>
        <end position="103"/>
    </location>
</feature>
<dbReference type="OrthoDB" id="5592477at2"/>
<dbReference type="EMBL" id="QFVR01000002">
    <property type="protein sequence ID" value="PWI26614.1"/>
    <property type="molecule type" value="Genomic_DNA"/>
</dbReference>
<keyword evidence="3 6" id="KW-0812">Transmembrane</keyword>
<dbReference type="GO" id="GO:0016787">
    <property type="term" value="F:hydrolase activity"/>
    <property type="evidence" value="ECO:0007669"/>
    <property type="project" value="TreeGrafter"/>
</dbReference>
<dbReference type="Pfam" id="PF07947">
    <property type="entry name" value="YhhN"/>
    <property type="match status" value="1"/>
</dbReference>
<dbReference type="Proteomes" id="UP000245938">
    <property type="component" value="Unassembled WGS sequence"/>
</dbReference>
<feature type="transmembrane region" description="Helical" evidence="6">
    <location>
        <begin position="5"/>
        <end position="26"/>
    </location>
</feature>
<feature type="transmembrane region" description="Helical" evidence="6">
    <location>
        <begin position="184"/>
        <end position="206"/>
    </location>
</feature>
<dbReference type="PANTHER" id="PTHR31885">
    <property type="entry name" value="GH04784P"/>
    <property type="match status" value="1"/>
</dbReference>
<evidence type="ECO:0000313" key="7">
    <source>
        <dbReference type="EMBL" id="PWI26614.1"/>
    </source>
</evidence>
<keyword evidence="8" id="KW-1185">Reference proteome</keyword>
<proteinExistence type="inferred from homology"/>
<protein>
    <submittedName>
        <fullName evidence="7">Lysoplasmalogenase</fullName>
    </submittedName>
</protein>
<dbReference type="PANTHER" id="PTHR31885:SF6">
    <property type="entry name" value="GH04784P"/>
    <property type="match status" value="1"/>
</dbReference>
<dbReference type="RefSeq" id="WP_109304785.1">
    <property type="nucleotide sequence ID" value="NZ_BJUF01000002.1"/>
</dbReference>
<dbReference type="GO" id="GO:0016020">
    <property type="term" value="C:membrane"/>
    <property type="evidence" value="ECO:0007669"/>
    <property type="project" value="UniProtKB-SubCell"/>
</dbReference>
<evidence type="ECO:0000256" key="3">
    <source>
        <dbReference type="ARBA" id="ARBA00022692"/>
    </source>
</evidence>
<keyword evidence="4 6" id="KW-1133">Transmembrane helix</keyword>
<sequence length="218" mass="24792">MIKYIYLLFTAVIFAIYYIFFLPPLFSETLTLFFKVIPMICFIVFVALTDRGSNDAYKKWLLIGLIFCTIGDVTLRWFIFGLSSFLIGHIFYIIAFLQIKKVPTPKTATLLLLLFGIVICGWVVGNIIKSGDLLLSVAVITYIAIILTMAWASFQTASLTVIFGALFFLLSDSILALNRFVTDIHYSSFLIMSTYYTAQILFTISVSKHFANRKKMLE</sequence>
<organism evidence="7 8">
    <name type="scientific">Kurthia sibirica</name>
    <dbReference type="NCBI Taxonomy" id="202750"/>
    <lineage>
        <taxon>Bacteria</taxon>
        <taxon>Bacillati</taxon>
        <taxon>Bacillota</taxon>
        <taxon>Bacilli</taxon>
        <taxon>Bacillales</taxon>
        <taxon>Caryophanaceae</taxon>
        <taxon>Kurthia</taxon>
    </lineage>
</organism>
<accession>A0A2U3AQ14</accession>
<comment type="caution">
    <text evidence="7">The sequence shown here is derived from an EMBL/GenBank/DDBJ whole genome shotgun (WGS) entry which is preliminary data.</text>
</comment>
<feature type="transmembrane region" description="Helical" evidence="6">
    <location>
        <begin position="110"/>
        <end position="128"/>
    </location>
</feature>